<evidence type="ECO:0000313" key="4">
    <source>
        <dbReference type="Proteomes" id="UP001500630"/>
    </source>
</evidence>
<accession>A0ABP6ZMC7</accession>
<gene>
    <name evidence="3" type="ORF">GCM10022419_119430</name>
</gene>
<feature type="region of interest" description="Disordered" evidence="1">
    <location>
        <begin position="136"/>
        <end position="166"/>
    </location>
</feature>
<organism evidence="3 4">
    <name type="scientific">Nonomuraea rosea</name>
    <dbReference type="NCBI Taxonomy" id="638574"/>
    <lineage>
        <taxon>Bacteria</taxon>
        <taxon>Bacillati</taxon>
        <taxon>Actinomycetota</taxon>
        <taxon>Actinomycetes</taxon>
        <taxon>Streptosporangiales</taxon>
        <taxon>Streptosporangiaceae</taxon>
        <taxon>Nonomuraea</taxon>
    </lineage>
</organism>
<dbReference type="EMBL" id="BAABDQ010000051">
    <property type="protein sequence ID" value="GAA3614377.1"/>
    <property type="molecule type" value="Genomic_DNA"/>
</dbReference>
<name>A0ABP6ZMC7_9ACTN</name>
<dbReference type="RefSeq" id="WP_345576753.1">
    <property type="nucleotide sequence ID" value="NZ_BAABDQ010000051.1"/>
</dbReference>
<evidence type="ECO:0000259" key="2">
    <source>
        <dbReference type="Pfam" id="PF12307"/>
    </source>
</evidence>
<dbReference type="Proteomes" id="UP001500630">
    <property type="component" value="Unassembled WGS sequence"/>
</dbReference>
<sequence>MAPHTLVIVADHAGENWPDRARTATLTLTAEADDNDQASARVRLLTNCRTAFGPETALPTAVLLERLKSDPESGWGECGPAGLTAMKLGTMLREYDIRSGNIRFPNGQQAKGYQRADFADAWARYCPSLGPVPDADVVPIERDNRPSRPSLVTAGQSGTAPIAGTA</sequence>
<keyword evidence="4" id="KW-1185">Reference proteome</keyword>
<evidence type="ECO:0000313" key="3">
    <source>
        <dbReference type="EMBL" id="GAA3614377.1"/>
    </source>
</evidence>
<dbReference type="InterPro" id="IPR022081">
    <property type="entry name" value="DUF3631"/>
</dbReference>
<dbReference type="Pfam" id="PF12307">
    <property type="entry name" value="DUF3631"/>
    <property type="match status" value="1"/>
</dbReference>
<proteinExistence type="predicted"/>
<evidence type="ECO:0000256" key="1">
    <source>
        <dbReference type="SAM" id="MobiDB-lite"/>
    </source>
</evidence>
<protein>
    <recommendedName>
        <fullName evidence="2">DUF3631 domain-containing protein</fullName>
    </recommendedName>
</protein>
<comment type="caution">
    <text evidence="3">The sequence shown here is derived from an EMBL/GenBank/DDBJ whole genome shotgun (WGS) entry which is preliminary data.</text>
</comment>
<reference evidence="4" key="1">
    <citation type="journal article" date="2019" name="Int. J. Syst. Evol. Microbiol.">
        <title>The Global Catalogue of Microorganisms (GCM) 10K type strain sequencing project: providing services to taxonomists for standard genome sequencing and annotation.</title>
        <authorList>
            <consortium name="The Broad Institute Genomics Platform"/>
            <consortium name="The Broad Institute Genome Sequencing Center for Infectious Disease"/>
            <person name="Wu L."/>
            <person name="Ma J."/>
        </authorList>
    </citation>
    <scope>NUCLEOTIDE SEQUENCE [LARGE SCALE GENOMIC DNA]</scope>
    <source>
        <strain evidence="4">JCM 17326</strain>
    </source>
</reference>
<feature type="domain" description="DUF3631" evidence="2">
    <location>
        <begin position="5"/>
        <end position="125"/>
    </location>
</feature>